<dbReference type="InterPro" id="IPR029044">
    <property type="entry name" value="Nucleotide-diphossugar_trans"/>
</dbReference>
<name>A0ABZ0B626_9SPHN</name>
<keyword evidence="2" id="KW-1185">Reference proteome</keyword>
<dbReference type="RefSeq" id="WP_313913711.1">
    <property type="nucleotide sequence ID" value="NZ_CP135076.1"/>
</dbReference>
<reference evidence="1 2" key="1">
    <citation type="submission" date="2023-09" db="EMBL/GenBank/DDBJ databases">
        <authorList>
            <person name="Rey-Velasco X."/>
        </authorList>
    </citation>
    <scope>NUCLEOTIDE SEQUENCE [LARGE SCALE GENOMIC DNA]</scope>
    <source>
        <strain evidence="1 2">W311</strain>
    </source>
</reference>
<sequence>MKDSFTFGIPLIAADAAQNWHRIDQLLRATLRSLRGQDDQDFRVLVVGNDRPACWAEVEKDDRFTFVSLKDSPEAPTDANDDAGVKRWIIRKRVRDQGGGLLMLFDADDVIDRRTVACAKAHIRGNVRAAVVANGVAIDWRSGDCIALPHPEVFQGAFHKLCGSSTIARILPDDDPFGQLGSHHLWPENAAAQGITLERLPLWGGYMVNTRQNHSELHGPFAEWRHDFNKGVREYGSQIPAALQDLLSI</sequence>
<accession>A0ABZ0B626</accession>
<evidence type="ECO:0000313" key="2">
    <source>
        <dbReference type="Proteomes" id="UP001302249"/>
    </source>
</evidence>
<protein>
    <recommendedName>
        <fullName evidence="3">Glycosyltransferase 2-like domain-containing protein</fullName>
    </recommendedName>
</protein>
<evidence type="ECO:0000313" key="1">
    <source>
        <dbReference type="EMBL" id="WNO52851.1"/>
    </source>
</evidence>
<dbReference type="SUPFAM" id="SSF53448">
    <property type="entry name" value="Nucleotide-diphospho-sugar transferases"/>
    <property type="match status" value="1"/>
</dbReference>
<gene>
    <name evidence="1" type="ORF">RPR59_10320</name>
</gene>
<dbReference type="EMBL" id="CP135076">
    <property type="protein sequence ID" value="WNO52851.1"/>
    <property type="molecule type" value="Genomic_DNA"/>
</dbReference>
<dbReference type="Proteomes" id="UP001302249">
    <property type="component" value="Chromosome"/>
</dbReference>
<organism evidence="1 2">
    <name type="scientific">Stakelama saccharophila</name>
    <dbReference type="NCBI Taxonomy" id="3075605"/>
    <lineage>
        <taxon>Bacteria</taxon>
        <taxon>Pseudomonadati</taxon>
        <taxon>Pseudomonadota</taxon>
        <taxon>Alphaproteobacteria</taxon>
        <taxon>Sphingomonadales</taxon>
        <taxon>Sphingomonadaceae</taxon>
        <taxon>Stakelama</taxon>
    </lineage>
</organism>
<evidence type="ECO:0008006" key="3">
    <source>
        <dbReference type="Google" id="ProtNLM"/>
    </source>
</evidence>
<proteinExistence type="predicted"/>